<dbReference type="SUPFAM" id="SSF50978">
    <property type="entry name" value="WD40 repeat-like"/>
    <property type="match status" value="1"/>
</dbReference>
<feature type="compositionally biased region" description="Gly residues" evidence="2">
    <location>
        <begin position="872"/>
        <end position="886"/>
    </location>
</feature>
<keyword evidence="3" id="KW-1133">Transmembrane helix</keyword>
<keyword evidence="3" id="KW-0812">Transmembrane</keyword>
<feature type="region of interest" description="Disordered" evidence="2">
    <location>
        <begin position="1818"/>
        <end position="1843"/>
    </location>
</feature>
<feature type="domain" description="F-box" evidence="4">
    <location>
        <begin position="1035"/>
        <end position="1081"/>
    </location>
</feature>
<sequence length="2051" mass="224189">MENQPSTLTNVSSYLPSPADLLLAFPRLLSKAGSFAEHLDSVFGKMRTGGSIIASPTLSNATNTTFATTGGTFVQESVAAVASAAASNQDDGMFQALKNVGSFFSYITSKWAIATFTIAILLNRTHFYASSRVPLSFDRLYLRIALYIVPTLLFAYRIQGLLQALRCQTSPKWAAMQYGPQGKVLDTDFAGEGGLMWRFSSALLFWEDTEASCAAVNMKPLDGSVTRPAGSLALLWPLFLSLGFSQFIETLSCALQGRQPLQEVGMTIFEHSLAFAEAEAVVTRPLAQNSTQFWKPIVVSTPDGTSLSVSRTALSQFVNVPPEVLLISLISSFSHLTSNLLAILGLRARYRLITTGIWGLAYMSAFAWSFARLTSLVSEHVPQVGVLRVPTVCIVGFIPHLLILVGIIACGAIYLLALALTVLSPPPGQIDAMTWRERLSVAQGNLHANIQFSAITPLTINWHEDFYTAILKIGFTVLTAASEAVYLNEGLRINVNPMTWLERKRLQELVARRRRFQQSLTPVPRELHKDSLGMVDGIEVVDQFDNDSPTDLPTSGYGRERKTRGTTASDASRAVGRDSGVGLQQRRGRWTLVYQFFKGISRLLMAIQARIVMGVLRRMRITYCPQWLRRLAGPQQTEKTPAASSDPRVQSPSTAEPWLAADEVAPKLTPVDFDVEEFARERLRKSGIDEEQGSQHSEDHLSDYLYGWWKKGGKFGDVDLSGDYLPDDEDDATSIISQATTDAVDDWSDVSEGQRTPTQQSWSFNGISPGTVLDDAEDNIDLARLAHLLNPKTNEDREEARLLSRRLQSPGVMTRSRMRTLLDGEEARVLSSSRLPISIPHSLHLSPEEEERMLEEFILDRRQAPTQAPTQSGGGSWDTGAEGMGSEGPQCVVCQLSPRTVLVWPCGCLSLCDECRPSNTTPEASVLESFREPTSASQHGICYHDDQPASALSHDEELRVSRPDARVSRGESPSGSPSPDHGADSREASGLNSRLPSPGNRIAEYENAVTKSTARKAEGPVFEVIQRSRKTNDKTSPISTIPNEVLTHALSHLSPNDLAAVSLVSRHFNNLVTTPHAWRVAFARYFPGPETLVDASVRLVMEEARDTIRSEKRSFTRLTALASWRSEYILRTRLLRSLARGKPVQMPTSSSSARSGQTVSTPPVTMYNAQTGLTTINHLHGTFGTGLNKRVPRFVHGSDDIGMVTSSDPTTGKVDPWGLSDPNFYGQFAERFPGVAEWGLGAGDVVGRPNVMDVSQLHGMVYGQGCPEGSCYYRALDEMRGRFIAEPTDFSSPEAGIPKLGVDGGAICSVWIANSTAIPSLSDGLVGLMMGSAAGVVTTCSLGTDGLRGYRLQRGEVTARWVLSPGVPIVAIAIDENYSLKRQAQNRIWAVALNALGELFYLTKFPTRPQSATTAPEYRAEHLAWLTGRSVYWNLVEPSRRVARPDPYKDGETSGSYSPRSSWDGMCLSKDQILAETQEIRLFLRKPPKEFRKSCLGWDMRRRLEVDFAGDDGNYAGEALVVFDCGLEEGDAPDVKRFTRWKTIVTGKDGLPSTTQFNQQQPSSLFGGPGTPEIQHSSSKPLRTRSSSYMSSNSSPERADVLEEWRCSKLSFGGLRSLQISTSALDHSTFANLTMSEDPALGFSTASTASSPYASPMSVASQPASASDVPGQRARFVTAGTRSGVILAWNIRAPVSRAAEFVNSIEPVRIIYTESPEISCLALTALHLIHGGNDGLVQAWDLLASNLQPIRTLNSRFSSRARRRLVQAQASAQGVGINMFAAGAVCLDPDPTVLRGAVTLGTQIRYWSYSSSAADQYKSSKRRLRRSERGSNNAGERFTGSGRANLKDYIANEKYELEREKQERRRHTERLAGRFGVDLLGSEEEALAYAALLSKESLEDDAKRRRESESSSALSSETVTPEPSLHGQSSSPQVKDDQELDAEIAEAIRLSLQGETSLGDTSKVPAQGGTFDIPIKYAKGRRSPPSKTKAKAGRAESSTATAMSDLDYALQLSLAEEQSRREVQQDEADAFPPLSPSPASGSRAKGKGRML</sequence>
<feature type="coiled-coil region" evidence="1">
    <location>
        <begin position="1843"/>
        <end position="1870"/>
    </location>
</feature>
<feature type="compositionally biased region" description="Polar residues" evidence="2">
    <location>
        <begin position="1918"/>
        <end position="1933"/>
    </location>
</feature>
<feature type="compositionally biased region" description="Polar residues" evidence="2">
    <location>
        <begin position="634"/>
        <end position="654"/>
    </location>
</feature>
<evidence type="ECO:0000313" key="6">
    <source>
        <dbReference type="Proteomes" id="UP000799324"/>
    </source>
</evidence>
<feature type="region of interest" description="Disordered" evidence="2">
    <location>
        <begin position="1958"/>
        <end position="2051"/>
    </location>
</feature>
<keyword evidence="6" id="KW-1185">Reference proteome</keyword>
<dbReference type="GO" id="GO:0061630">
    <property type="term" value="F:ubiquitin protein ligase activity"/>
    <property type="evidence" value="ECO:0007669"/>
    <property type="project" value="TreeGrafter"/>
</dbReference>
<feature type="region of interest" description="Disordered" evidence="2">
    <location>
        <begin position="543"/>
        <end position="580"/>
    </location>
</feature>
<feature type="compositionally biased region" description="Polar residues" evidence="2">
    <location>
        <begin position="1146"/>
        <end position="1162"/>
    </location>
</feature>
<name>A0A6A6SZ08_9PLEO</name>
<accession>A0A6A6SZ08</accession>
<dbReference type="Proteomes" id="UP000799324">
    <property type="component" value="Unassembled WGS sequence"/>
</dbReference>
<evidence type="ECO:0000259" key="4">
    <source>
        <dbReference type="PROSITE" id="PS50181"/>
    </source>
</evidence>
<evidence type="ECO:0000256" key="2">
    <source>
        <dbReference type="SAM" id="MobiDB-lite"/>
    </source>
</evidence>
<feature type="region of interest" description="Disordered" evidence="2">
    <location>
        <begin position="1549"/>
        <end position="1595"/>
    </location>
</feature>
<feature type="region of interest" description="Disordered" evidence="2">
    <location>
        <begin position="864"/>
        <end position="888"/>
    </location>
</feature>
<feature type="compositionally biased region" description="Polar residues" evidence="2">
    <location>
        <begin position="751"/>
        <end position="767"/>
    </location>
</feature>
<dbReference type="InterPro" id="IPR036047">
    <property type="entry name" value="F-box-like_dom_sf"/>
</dbReference>
<dbReference type="PROSITE" id="PS50181">
    <property type="entry name" value="FBOX"/>
    <property type="match status" value="1"/>
</dbReference>
<evidence type="ECO:0000256" key="1">
    <source>
        <dbReference type="SAM" id="Coils"/>
    </source>
</evidence>
<dbReference type="GO" id="GO:0016567">
    <property type="term" value="P:protein ubiquitination"/>
    <property type="evidence" value="ECO:0007669"/>
    <property type="project" value="TreeGrafter"/>
</dbReference>
<dbReference type="SMART" id="SM00256">
    <property type="entry name" value="FBOX"/>
    <property type="match status" value="1"/>
</dbReference>
<dbReference type="InterPro" id="IPR036322">
    <property type="entry name" value="WD40_repeat_dom_sf"/>
</dbReference>
<feature type="compositionally biased region" description="Polar residues" evidence="2">
    <location>
        <begin position="1552"/>
        <end position="1564"/>
    </location>
</feature>
<proteinExistence type="predicted"/>
<dbReference type="Pfam" id="PF12937">
    <property type="entry name" value="F-box-like"/>
    <property type="match status" value="1"/>
</dbReference>
<feature type="compositionally biased region" description="Low complexity" evidence="2">
    <location>
        <begin position="970"/>
        <end position="980"/>
    </location>
</feature>
<dbReference type="Gene3D" id="1.20.1280.50">
    <property type="match status" value="1"/>
</dbReference>
<dbReference type="SUPFAM" id="SSF81383">
    <property type="entry name" value="F-box domain"/>
    <property type="match status" value="1"/>
</dbReference>
<feature type="transmembrane region" description="Helical" evidence="3">
    <location>
        <begin position="397"/>
        <end position="423"/>
    </location>
</feature>
<dbReference type="GO" id="GO:0006511">
    <property type="term" value="P:ubiquitin-dependent protein catabolic process"/>
    <property type="evidence" value="ECO:0007669"/>
    <property type="project" value="TreeGrafter"/>
</dbReference>
<feature type="compositionally biased region" description="Low complexity" evidence="2">
    <location>
        <begin position="1577"/>
        <end position="1595"/>
    </location>
</feature>
<dbReference type="PANTHER" id="PTHR22696:SF1">
    <property type="entry name" value="E3 UBIQUITIN-PROTEIN LIGASE RNF26"/>
    <property type="match status" value="1"/>
</dbReference>
<evidence type="ECO:0000256" key="3">
    <source>
        <dbReference type="SAM" id="Phobius"/>
    </source>
</evidence>
<feature type="region of interest" description="Disordered" evidence="2">
    <location>
        <begin position="634"/>
        <end position="661"/>
    </location>
</feature>
<organism evidence="5 6">
    <name type="scientific">Lophiostoma macrostomum CBS 122681</name>
    <dbReference type="NCBI Taxonomy" id="1314788"/>
    <lineage>
        <taxon>Eukaryota</taxon>
        <taxon>Fungi</taxon>
        <taxon>Dikarya</taxon>
        <taxon>Ascomycota</taxon>
        <taxon>Pezizomycotina</taxon>
        <taxon>Dothideomycetes</taxon>
        <taxon>Pleosporomycetidae</taxon>
        <taxon>Pleosporales</taxon>
        <taxon>Lophiostomataceae</taxon>
        <taxon>Lophiostoma</taxon>
    </lineage>
</organism>
<feature type="region of interest" description="Disordered" evidence="2">
    <location>
        <begin position="1141"/>
        <end position="1162"/>
    </location>
</feature>
<feature type="region of interest" description="Disordered" evidence="2">
    <location>
        <begin position="1898"/>
        <end position="1938"/>
    </location>
</feature>
<reference evidence="5" key="1">
    <citation type="journal article" date="2020" name="Stud. Mycol.">
        <title>101 Dothideomycetes genomes: a test case for predicting lifestyles and emergence of pathogens.</title>
        <authorList>
            <person name="Haridas S."/>
            <person name="Albert R."/>
            <person name="Binder M."/>
            <person name="Bloem J."/>
            <person name="Labutti K."/>
            <person name="Salamov A."/>
            <person name="Andreopoulos B."/>
            <person name="Baker S."/>
            <person name="Barry K."/>
            <person name="Bills G."/>
            <person name="Bluhm B."/>
            <person name="Cannon C."/>
            <person name="Castanera R."/>
            <person name="Culley D."/>
            <person name="Daum C."/>
            <person name="Ezra D."/>
            <person name="Gonzalez J."/>
            <person name="Henrissat B."/>
            <person name="Kuo A."/>
            <person name="Liang C."/>
            <person name="Lipzen A."/>
            <person name="Lutzoni F."/>
            <person name="Magnuson J."/>
            <person name="Mondo S."/>
            <person name="Nolan M."/>
            <person name="Ohm R."/>
            <person name="Pangilinan J."/>
            <person name="Park H.-J."/>
            <person name="Ramirez L."/>
            <person name="Alfaro M."/>
            <person name="Sun H."/>
            <person name="Tritt A."/>
            <person name="Yoshinaga Y."/>
            <person name="Zwiers L.-H."/>
            <person name="Turgeon B."/>
            <person name="Goodwin S."/>
            <person name="Spatafora J."/>
            <person name="Crous P."/>
            <person name="Grigoriev I."/>
        </authorList>
    </citation>
    <scope>NUCLEOTIDE SEQUENCE</scope>
    <source>
        <strain evidence="5">CBS 122681</strain>
    </source>
</reference>
<feature type="transmembrane region" description="Helical" evidence="3">
    <location>
        <begin position="140"/>
        <end position="158"/>
    </location>
</feature>
<feature type="region of interest" description="Disordered" evidence="2">
    <location>
        <begin position="937"/>
        <end position="1001"/>
    </location>
</feature>
<dbReference type="EMBL" id="MU004425">
    <property type="protein sequence ID" value="KAF2651464.1"/>
    <property type="molecule type" value="Genomic_DNA"/>
</dbReference>
<keyword evidence="3" id="KW-0472">Membrane</keyword>
<gene>
    <name evidence="5" type="ORF">K491DRAFT_637382</name>
</gene>
<evidence type="ECO:0000313" key="5">
    <source>
        <dbReference type="EMBL" id="KAF2651464.1"/>
    </source>
</evidence>
<feature type="region of interest" description="Disordered" evidence="2">
    <location>
        <begin position="745"/>
        <end position="767"/>
    </location>
</feature>
<feature type="compositionally biased region" description="Basic and acidic residues" evidence="2">
    <location>
        <begin position="942"/>
        <end position="969"/>
    </location>
</feature>
<feature type="transmembrane region" description="Helical" evidence="3">
    <location>
        <begin position="103"/>
        <end position="120"/>
    </location>
</feature>
<keyword evidence="1" id="KW-0175">Coiled coil</keyword>
<dbReference type="CDD" id="cd09917">
    <property type="entry name" value="F-box_SF"/>
    <property type="match status" value="1"/>
</dbReference>
<protein>
    <recommendedName>
        <fullName evidence="4">F-box domain-containing protein</fullName>
    </recommendedName>
</protein>
<dbReference type="OrthoDB" id="2095648at2759"/>
<feature type="compositionally biased region" description="Basic residues" evidence="2">
    <location>
        <begin position="1978"/>
        <end position="1992"/>
    </location>
</feature>
<dbReference type="PANTHER" id="PTHR22696">
    <property type="entry name" value="E3 UBIQUITIN-PROTEIN LIGASE RNF26"/>
    <property type="match status" value="1"/>
</dbReference>
<feature type="compositionally biased region" description="Basic and acidic residues" evidence="2">
    <location>
        <begin position="1898"/>
        <end position="1909"/>
    </location>
</feature>
<dbReference type="InterPro" id="IPR001810">
    <property type="entry name" value="F-box_dom"/>
</dbReference>